<sequence length="149" mass="16704">MSSSNTTTTTSTPSSDQSKTEIEFEVVQTGIYGQKDFRDAILLQSAKDCPSVGIKKEVETHTSFDNHVLIYVSSGNKPTGGYSCVIKKVQFDPEKNTLIIHAKDAEPKDSFATMALTVPFSVIRIKRLDKPYEKVKVRWLTKKKSKEEQ</sequence>
<reference evidence="3 4" key="1">
    <citation type="journal article" date="2019" name="Sci. Rep.">
        <title>Nanopore sequencing improves the draft genome of the human pathogenic amoeba Naegleria fowleri.</title>
        <authorList>
            <person name="Liechti N."/>
            <person name="Schurch N."/>
            <person name="Bruggmann R."/>
            <person name="Wittwer M."/>
        </authorList>
    </citation>
    <scope>NUCLEOTIDE SEQUENCE [LARGE SCALE GENOMIC DNA]</scope>
    <source>
        <strain evidence="3 4">ATCC 30894</strain>
    </source>
</reference>
<dbReference type="OrthoDB" id="10253086at2759"/>
<evidence type="ECO:0000259" key="2">
    <source>
        <dbReference type="Pfam" id="PF14343"/>
    </source>
</evidence>
<gene>
    <name evidence="3" type="ORF">FDP41_010604</name>
</gene>
<feature type="compositionally biased region" description="Low complexity" evidence="1">
    <location>
        <begin position="1"/>
        <end position="17"/>
    </location>
</feature>
<evidence type="ECO:0000313" key="3">
    <source>
        <dbReference type="EMBL" id="KAF0983539.1"/>
    </source>
</evidence>
<comment type="caution">
    <text evidence="3">The sequence shown here is derived from an EMBL/GenBank/DDBJ whole genome shotgun (WGS) entry which is preliminary data.</text>
</comment>
<feature type="domain" description="PrcB C-terminal" evidence="2">
    <location>
        <begin position="70"/>
        <end position="126"/>
    </location>
</feature>
<dbReference type="VEuPathDB" id="AmoebaDB:NF0072580"/>
<organism evidence="3 4">
    <name type="scientific">Naegleria fowleri</name>
    <name type="common">Brain eating amoeba</name>
    <dbReference type="NCBI Taxonomy" id="5763"/>
    <lineage>
        <taxon>Eukaryota</taxon>
        <taxon>Discoba</taxon>
        <taxon>Heterolobosea</taxon>
        <taxon>Tetramitia</taxon>
        <taxon>Eutetramitia</taxon>
        <taxon>Vahlkampfiidae</taxon>
        <taxon>Naegleria</taxon>
    </lineage>
</organism>
<dbReference type="VEuPathDB" id="AmoebaDB:NfTy_013420"/>
<evidence type="ECO:0000313" key="4">
    <source>
        <dbReference type="Proteomes" id="UP000444721"/>
    </source>
</evidence>
<dbReference type="Proteomes" id="UP000444721">
    <property type="component" value="Unassembled WGS sequence"/>
</dbReference>
<dbReference type="OMA" id="DSCATMA"/>
<dbReference type="InterPro" id="IPR025748">
    <property type="entry name" value="PrcB_C_dom"/>
</dbReference>
<accession>A0A6A5CE15</accession>
<dbReference type="EMBL" id="VFQX01000006">
    <property type="protein sequence ID" value="KAF0983539.1"/>
    <property type="molecule type" value="Genomic_DNA"/>
</dbReference>
<proteinExistence type="predicted"/>
<dbReference type="GeneID" id="68117819"/>
<dbReference type="Pfam" id="PF14343">
    <property type="entry name" value="PrcB_C"/>
    <property type="match status" value="1"/>
</dbReference>
<dbReference type="AlphaFoldDB" id="A0A6A5CE15"/>
<evidence type="ECO:0000256" key="1">
    <source>
        <dbReference type="SAM" id="MobiDB-lite"/>
    </source>
</evidence>
<keyword evidence="4" id="KW-1185">Reference proteome</keyword>
<dbReference type="VEuPathDB" id="AmoebaDB:FDP41_010604"/>
<protein>
    <recommendedName>
        <fullName evidence="2">PrcB C-terminal domain-containing protein</fullName>
    </recommendedName>
</protein>
<dbReference type="RefSeq" id="XP_044568252.1">
    <property type="nucleotide sequence ID" value="XM_044700921.1"/>
</dbReference>
<feature type="region of interest" description="Disordered" evidence="1">
    <location>
        <begin position="1"/>
        <end position="20"/>
    </location>
</feature>
<name>A0A6A5CE15_NAEFO</name>